<organism evidence="2 3">
    <name type="scientific">Streptococcus ruminantium</name>
    <dbReference type="NCBI Taxonomy" id="1917441"/>
    <lineage>
        <taxon>Bacteria</taxon>
        <taxon>Bacillati</taxon>
        <taxon>Bacillota</taxon>
        <taxon>Bacilli</taxon>
        <taxon>Lactobacillales</taxon>
        <taxon>Streptococcaceae</taxon>
        <taxon>Streptococcus</taxon>
    </lineage>
</organism>
<feature type="transmembrane region" description="Helical" evidence="1">
    <location>
        <begin position="207"/>
        <end position="226"/>
    </location>
</feature>
<reference evidence="2 3" key="1">
    <citation type="journal article" date="2018" name="Genome Biol. Evol.">
        <title>Complete Genome Sequence of Streptococcus ruminantium sp. nov. GUT-187T (=DSM 104980T =JCM 31869T), the Type Strain of S. ruminantium, and Comparison with Genome Sequences of Streptococcus suis Strains.</title>
        <authorList>
            <person name="Tohya M."/>
            <person name="Sekizaki T."/>
            <person name="Miyoshi-Akiyama T."/>
        </authorList>
    </citation>
    <scope>NUCLEOTIDE SEQUENCE [LARGE SCALE GENOMIC DNA]</scope>
    <source>
        <strain evidence="2 3">GUT187T</strain>
    </source>
</reference>
<name>A0A2Z5TNC4_9STRE</name>
<keyword evidence="1" id="KW-0812">Transmembrane</keyword>
<evidence type="ECO:0000313" key="2">
    <source>
        <dbReference type="EMBL" id="BBA92776.1"/>
    </source>
</evidence>
<protein>
    <submittedName>
        <fullName evidence="2">ABC transporter permease</fullName>
    </submittedName>
</protein>
<keyword evidence="1" id="KW-0472">Membrane</keyword>
<dbReference type="Proteomes" id="UP000269331">
    <property type="component" value="Chromosome"/>
</dbReference>
<dbReference type="AlphaFoldDB" id="A0A2Z5TNC4"/>
<feature type="transmembrane region" description="Helical" evidence="1">
    <location>
        <begin position="16"/>
        <end position="35"/>
    </location>
</feature>
<evidence type="ECO:0000256" key="1">
    <source>
        <dbReference type="SAM" id="Phobius"/>
    </source>
</evidence>
<keyword evidence="1" id="KW-1133">Transmembrane helix</keyword>
<gene>
    <name evidence="2" type="ORF">SR187_5855</name>
</gene>
<feature type="transmembrane region" description="Helical" evidence="1">
    <location>
        <begin position="102"/>
        <end position="124"/>
    </location>
</feature>
<feature type="transmembrane region" description="Helical" evidence="1">
    <location>
        <begin position="136"/>
        <end position="157"/>
    </location>
</feature>
<evidence type="ECO:0000313" key="3">
    <source>
        <dbReference type="Proteomes" id="UP000269331"/>
    </source>
</evidence>
<dbReference type="Pfam" id="PF12730">
    <property type="entry name" value="ABC2_membrane_4"/>
    <property type="match status" value="1"/>
</dbReference>
<feature type="transmembrane region" description="Helical" evidence="1">
    <location>
        <begin position="55"/>
        <end position="74"/>
    </location>
</feature>
<feature type="transmembrane region" description="Helical" evidence="1">
    <location>
        <begin position="164"/>
        <end position="187"/>
    </location>
</feature>
<accession>A0A2Z5TNC4</accession>
<dbReference type="KEGG" id="srq:SR187_5855"/>
<sequence>MIIIMWKLEFLKYKRTYLAPVFIGIGIFLVIFQSYAGYTIKEIPAKVLFVTGLDLYSNLLLPVMIPVFLIISIYREVENTAFQNLTIKGISSQQIQFSILKFYWIVIPLIFLCHFFIPLVFVALRGESVLNVVIDNSLFLILSILSIVALVNISLLIHQFSGTYVLPILVAVVGVVLGRLPLGQIIWIANPYSYLSYVADFKSFTAIHYLAIFLIISLSFIGIILLRKKNRFE</sequence>
<proteinExistence type="predicted"/>
<dbReference type="EMBL" id="AP018400">
    <property type="protein sequence ID" value="BBA92776.1"/>
    <property type="molecule type" value="Genomic_DNA"/>
</dbReference>